<accession>A0A5C3ETQ8</accession>
<feature type="transmembrane region" description="Helical" evidence="2">
    <location>
        <begin position="6"/>
        <end position="25"/>
    </location>
</feature>
<sequence length="130" mass="13578">MGNWIVIPSVLVPLILLGAVASRFLKAKDGRSGFNQKYDPKTGIGRGAPGFQTGVKRLAVTPEIAARLRAGENVSQEEIEASIAKAQAAQKSSTSSSSVKVNPNVDNDWLPAGHGQSPRAASKKSKRGGA</sequence>
<proteinExistence type="predicted"/>
<evidence type="ECO:0000256" key="1">
    <source>
        <dbReference type="SAM" id="MobiDB-lite"/>
    </source>
</evidence>
<feature type="compositionally biased region" description="Low complexity" evidence="1">
    <location>
        <begin position="87"/>
        <end position="98"/>
    </location>
</feature>
<dbReference type="EMBL" id="OOIP01000001">
    <property type="protein sequence ID" value="SPO35220.1"/>
    <property type="molecule type" value="Genomic_DNA"/>
</dbReference>
<evidence type="ECO:0000256" key="2">
    <source>
        <dbReference type="SAM" id="Phobius"/>
    </source>
</evidence>
<feature type="region of interest" description="Disordered" evidence="1">
    <location>
        <begin position="87"/>
        <end position="130"/>
    </location>
</feature>
<keyword evidence="2" id="KW-0472">Membrane</keyword>
<keyword evidence="4" id="KW-1185">Reference proteome</keyword>
<protein>
    <submittedName>
        <fullName evidence="3">Uncharacterized protein</fullName>
    </submittedName>
</protein>
<dbReference type="Proteomes" id="UP000323386">
    <property type="component" value="Unassembled WGS sequence"/>
</dbReference>
<gene>
    <name evidence="3" type="ORF">PSFLO_00691</name>
</gene>
<feature type="compositionally biased region" description="Basic residues" evidence="1">
    <location>
        <begin position="121"/>
        <end position="130"/>
    </location>
</feature>
<feature type="region of interest" description="Disordered" evidence="1">
    <location>
        <begin position="31"/>
        <end position="50"/>
    </location>
</feature>
<dbReference type="AlphaFoldDB" id="A0A5C3ETQ8"/>
<keyword evidence="2" id="KW-0812">Transmembrane</keyword>
<organism evidence="3 4">
    <name type="scientific">Pseudozyma flocculosa</name>
    <dbReference type="NCBI Taxonomy" id="84751"/>
    <lineage>
        <taxon>Eukaryota</taxon>
        <taxon>Fungi</taxon>
        <taxon>Dikarya</taxon>
        <taxon>Basidiomycota</taxon>
        <taxon>Ustilaginomycotina</taxon>
        <taxon>Ustilaginomycetes</taxon>
        <taxon>Ustilaginales</taxon>
        <taxon>Ustilaginaceae</taxon>
        <taxon>Pseudozyma</taxon>
    </lineage>
</organism>
<dbReference type="OrthoDB" id="3260758at2759"/>
<evidence type="ECO:0000313" key="4">
    <source>
        <dbReference type="Proteomes" id="UP000323386"/>
    </source>
</evidence>
<evidence type="ECO:0000313" key="3">
    <source>
        <dbReference type="EMBL" id="SPO35220.1"/>
    </source>
</evidence>
<reference evidence="3 4" key="1">
    <citation type="submission" date="2018-03" db="EMBL/GenBank/DDBJ databases">
        <authorList>
            <person name="Guldener U."/>
        </authorList>
    </citation>
    <scope>NUCLEOTIDE SEQUENCE [LARGE SCALE GENOMIC DNA]</scope>
    <source>
        <strain evidence="3 4">DAOM196992</strain>
    </source>
</reference>
<name>A0A5C3ETQ8_9BASI</name>
<keyword evidence="2" id="KW-1133">Transmembrane helix</keyword>